<dbReference type="GO" id="GO:0000123">
    <property type="term" value="C:histone acetyltransferase complex"/>
    <property type="evidence" value="ECO:0007669"/>
    <property type="project" value="InterPro"/>
</dbReference>
<feature type="compositionally biased region" description="Basic and acidic residues" evidence="10">
    <location>
        <begin position="135"/>
        <end position="148"/>
    </location>
</feature>
<reference evidence="11" key="1">
    <citation type="submission" date="2021-03" db="EMBL/GenBank/DDBJ databases">
        <title>Chromosome level genome of the anhydrobiotic midge Polypedilum vanderplanki.</title>
        <authorList>
            <person name="Yoshida Y."/>
            <person name="Kikawada T."/>
            <person name="Gusev O."/>
        </authorList>
    </citation>
    <scope>NUCLEOTIDE SEQUENCE</scope>
    <source>
        <strain evidence="11">NIAS01</strain>
        <tissue evidence="11">Whole body or cell culture</tissue>
    </source>
</reference>
<keyword evidence="8" id="KW-0539">Nucleus</keyword>
<gene>
    <name evidence="11" type="ORF">PVAND_017122</name>
</gene>
<dbReference type="InterPro" id="IPR015418">
    <property type="entry name" value="Eaf6"/>
</dbReference>
<dbReference type="EMBL" id="JADBJN010000004">
    <property type="protein sequence ID" value="KAG5669230.1"/>
    <property type="molecule type" value="Genomic_DNA"/>
</dbReference>
<protein>
    <recommendedName>
        <fullName evidence="3">Chromatin modification-related protein MEAF6</fullName>
    </recommendedName>
</protein>
<accession>A0A9J6BIH8</accession>
<feature type="region of interest" description="Disordered" evidence="10">
    <location>
        <begin position="99"/>
        <end position="120"/>
    </location>
</feature>
<dbReference type="PANTHER" id="PTHR13476">
    <property type="entry name" value="CHROMATIN MODIFICATION-RELATED PROTEIN MEAF6"/>
    <property type="match status" value="1"/>
</dbReference>
<evidence type="ECO:0000256" key="4">
    <source>
        <dbReference type="ARBA" id="ARBA00022853"/>
    </source>
</evidence>
<evidence type="ECO:0000256" key="9">
    <source>
        <dbReference type="RuleBase" id="RU368022"/>
    </source>
</evidence>
<evidence type="ECO:0000256" key="1">
    <source>
        <dbReference type="ARBA" id="ARBA00004123"/>
    </source>
</evidence>
<dbReference type="Pfam" id="PF09340">
    <property type="entry name" value="NuA4"/>
    <property type="match status" value="1"/>
</dbReference>
<feature type="region of interest" description="Disordered" evidence="10">
    <location>
        <begin position="135"/>
        <end position="172"/>
    </location>
</feature>
<keyword evidence="5 9" id="KW-0805">Transcription regulation</keyword>
<comment type="similarity">
    <text evidence="2 9">Belongs to the EAF6 family.</text>
</comment>
<comment type="caution">
    <text evidence="11">The sequence shown here is derived from an EMBL/GenBank/DDBJ whole genome shotgun (WGS) entry which is preliminary data.</text>
</comment>
<evidence type="ECO:0000256" key="7">
    <source>
        <dbReference type="ARBA" id="ARBA00023163"/>
    </source>
</evidence>
<dbReference type="OrthoDB" id="440324at2759"/>
<keyword evidence="4" id="KW-0156">Chromatin regulator</keyword>
<evidence type="ECO:0000313" key="12">
    <source>
        <dbReference type="Proteomes" id="UP001107558"/>
    </source>
</evidence>
<dbReference type="AlphaFoldDB" id="A0A9J6BIH8"/>
<evidence type="ECO:0000256" key="2">
    <source>
        <dbReference type="ARBA" id="ARBA00010916"/>
    </source>
</evidence>
<organism evidence="11 12">
    <name type="scientific">Polypedilum vanderplanki</name>
    <name type="common">Sleeping chironomid midge</name>
    <dbReference type="NCBI Taxonomy" id="319348"/>
    <lineage>
        <taxon>Eukaryota</taxon>
        <taxon>Metazoa</taxon>
        <taxon>Ecdysozoa</taxon>
        <taxon>Arthropoda</taxon>
        <taxon>Hexapoda</taxon>
        <taxon>Insecta</taxon>
        <taxon>Pterygota</taxon>
        <taxon>Neoptera</taxon>
        <taxon>Endopterygota</taxon>
        <taxon>Diptera</taxon>
        <taxon>Nematocera</taxon>
        <taxon>Chironomoidea</taxon>
        <taxon>Chironomidae</taxon>
        <taxon>Chironominae</taxon>
        <taxon>Polypedilum</taxon>
        <taxon>Polypedilum</taxon>
    </lineage>
</organism>
<dbReference type="GO" id="GO:0006325">
    <property type="term" value="P:chromatin organization"/>
    <property type="evidence" value="ECO:0007669"/>
    <property type="project" value="UniProtKB-KW"/>
</dbReference>
<feature type="compositionally biased region" description="Low complexity" evidence="10">
    <location>
        <begin position="149"/>
        <end position="165"/>
    </location>
</feature>
<evidence type="ECO:0000256" key="5">
    <source>
        <dbReference type="ARBA" id="ARBA00023015"/>
    </source>
</evidence>
<name>A0A9J6BIH8_POLVA</name>
<sequence>MTAKSTSNNSVMDCRKELSELIKRKAEISADLESLERQIFAFEGSYLEDTQLYGNIIRGWDRYLTTNKGTNSKADKRNRKFKDNERLFSKSSVTSSAAVSGTLAHETKTNDSSDDDDNLLSGIAAHDTSSNIKVERDNKFISSHESDSASRQSSANLKSSSNNKLHPNKKARHKFDKKINTVFNHTDDYGEIISLIDAYLDIYRNNFIEHTGYKILNKETFLVNDLSDDIYDCHLINFLYFLEHAEIPKEDLQNYYYKSFPRYYHRTSNVLDKALQVFVKKFKEIGKSEVKVISILMKRTDLSEVKFKVLKTSFEIIEKLLENDKEKMRQILLIESGWISPLIKAVVENWTEIIEVYEKFLTFEEIFEILLTQSISHHYRFETFTLDNFRRYFQRFLPFTNLLNEFLQENNLNIETTTEKQILGYELLNFVNRIQVPEKIIEEFLYKVLKEEKLSINFNLINLNEDVKKIIQKFK</sequence>
<evidence type="ECO:0000256" key="10">
    <source>
        <dbReference type="SAM" id="MobiDB-lite"/>
    </source>
</evidence>
<keyword evidence="12" id="KW-1185">Reference proteome</keyword>
<evidence type="ECO:0000256" key="8">
    <source>
        <dbReference type="ARBA" id="ARBA00023242"/>
    </source>
</evidence>
<keyword evidence="7 9" id="KW-0804">Transcription</keyword>
<proteinExistence type="inferred from homology"/>
<evidence type="ECO:0000313" key="11">
    <source>
        <dbReference type="EMBL" id="KAG5669230.1"/>
    </source>
</evidence>
<dbReference type="Proteomes" id="UP001107558">
    <property type="component" value="Chromosome 4"/>
</dbReference>
<comment type="subcellular location">
    <subcellularLocation>
        <location evidence="1">Nucleus</location>
    </subcellularLocation>
</comment>
<evidence type="ECO:0000256" key="6">
    <source>
        <dbReference type="ARBA" id="ARBA00023054"/>
    </source>
</evidence>
<evidence type="ECO:0000256" key="3">
    <source>
        <dbReference type="ARBA" id="ARBA00019141"/>
    </source>
</evidence>
<keyword evidence="6" id="KW-0175">Coiled coil</keyword>
<dbReference type="GO" id="GO:0005634">
    <property type="term" value="C:nucleus"/>
    <property type="evidence" value="ECO:0007669"/>
    <property type="project" value="UniProtKB-SubCell"/>
</dbReference>